<feature type="compositionally biased region" description="Low complexity" evidence="1">
    <location>
        <begin position="181"/>
        <end position="204"/>
    </location>
</feature>
<evidence type="ECO:0000256" key="1">
    <source>
        <dbReference type="SAM" id="MobiDB-lite"/>
    </source>
</evidence>
<evidence type="ECO:0008006" key="4">
    <source>
        <dbReference type="Google" id="ProtNLM"/>
    </source>
</evidence>
<dbReference type="GeneID" id="18873950"/>
<dbReference type="InParanoid" id="G3ANA5"/>
<protein>
    <recommendedName>
        <fullName evidence="4">FAR1 domain-containing protein</fullName>
    </recommendedName>
</protein>
<name>G3ANA5_SPAPN</name>
<dbReference type="eggNOG" id="ENOG502S3H3">
    <property type="taxonomic scope" value="Eukaryota"/>
</dbReference>
<dbReference type="HOGENOM" id="CLU_977171_0_0_1"/>
<dbReference type="Proteomes" id="UP000000709">
    <property type="component" value="Unassembled WGS sequence"/>
</dbReference>
<feature type="region of interest" description="Disordered" evidence="1">
    <location>
        <begin position="175"/>
        <end position="211"/>
    </location>
</feature>
<feature type="region of interest" description="Disordered" evidence="1">
    <location>
        <begin position="120"/>
        <end position="140"/>
    </location>
</feature>
<dbReference type="OrthoDB" id="410651at2759"/>
<dbReference type="KEGG" id="spaa:SPAPADRAFT_61555"/>
<dbReference type="STRING" id="619300.G3ANA5"/>
<accession>G3ANA5</accession>
<feature type="compositionally biased region" description="Low complexity" evidence="1">
    <location>
        <begin position="127"/>
        <end position="140"/>
    </location>
</feature>
<keyword evidence="3" id="KW-1185">Reference proteome</keyword>
<sequence length="285" mass="31990">MLDPNTKTKKLKCPFSMTASFKKSTGVWTLRTTCNEHNHPQLDPLSNHPMLRKRSDELNLLILDLYKVGTKPSHIEAKIKEQYPDVLIKREDIYNEIRGYKRKLKKQTARFGQISSARLSNYRRRTQQLSSQQGQPQGDDAAAVAAVAAAAANANAFLHQDEGSEVLYDIPHHQIHHQVHHPSQQQLHQLQQQQQHAQQHQHSQQHSDEFQRQFNEASAAVESQYQQYQYDGEGNNNSGSSSSAVAIAAVANAARAAAGGSNGQQHYNNDDELSIDNIDSRLVGE</sequence>
<evidence type="ECO:0000313" key="2">
    <source>
        <dbReference type="EMBL" id="EGW32488.1"/>
    </source>
</evidence>
<dbReference type="AlphaFoldDB" id="G3ANA5"/>
<dbReference type="EMBL" id="GL996502">
    <property type="protein sequence ID" value="EGW32488.1"/>
    <property type="molecule type" value="Genomic_DNA"/>
</dbReference>
<dbReference type="RefSeq" id="XP_007375764.1">
    <property type="nucleotide sequence ID" value="XM_007375702.1"/>
</dbReference>
<reference evidence="2 3" key="1">
    <citation type="journal article" date="2011" name="Proc. Natl. Acad. Sci. U.S.A.">
        <title>Comparative genomics of xylose-fermenting fungi for enhanced biofuel production.</title>
        <authorList>
            <person name="Wohlbach D.J."/>
            <person name="Kuo A."/>
            <person name="Sato T.K."/>
            <person name="Potts K.M."/>
            <person name="Salamov A.A."/>
            <person name="LaButti K.M."/>
            <person name="Sun H."/>
            <person name="Clum A."/>
            <person name="Pangilinan J.L."/>
            <person name="Lindquist E.A."/>
            <person name="Lucas S."/>
            <person name="Lapidus A."/>
            <person name="Jin M."/>
            <person name="Gunawan C."/>
            <person name="Balan V."/>
            <person name="Dale B.E."/>
            <person name="Jeffries T.W."/>
            <person name="Zinkel R."/>
            <person name="Barry K.W."/>
            <person name="Grigoriev I.V."/>
            <person name="Gasch A.P."/>
        </authorList>
    </citation>
    <scope>NUCLEOTIDE SEQUENCE [LARGE SCALE GENOMIC DNA]</scope>
    <source>
        <strain evidence="3">NRRL Y-27907 / 11-Y1</strain>
    </source>
</reference>
<gene>
    <name evidence="2" type="ORF">SPAPADRAFT_61555</name>
</gene>
<proteinExistence type="predicted"/>
<evidence type="ECO:0000313" key="3">
    <source>
        <dbReference type="Proteomes" id="UP000000709"/>
    </source>
</evidence>
<organism evidence="3">
    <name type="scientific">Spathaspora passalidarum (strain NRRL Y-27907 / 11-Y1)</name>
    <dbReference type="NCBI Taxonomy" id="619300"/>
    <lineage>
        <taxon>Eukaryota</taxon>
        <taxon>Fungi</taxon>
        <taxon>Dikarya</taxon>
        <taxon>Ascomycota</taxon>
        <taxon>Saccharomycotina</taxon>
        <taxon>Pichiomycetes</taxon>
        <taxon>Debaryomycetaceae</taxon>
        <taxon>Spathaspora</taxon>
    </lineage>
</organism>